<dbReference type="SUPFAM" id="SSF56112">
    <property type="entry name" value="Protein kinase-like (PK-like)"/>
    <property type="match status" value="1"/>
</dbReference>
<keyword evidence="3" id="KW-1185">Reference proteome</keyword>
<name>A0AAQ3T161_PASNO</name>
<sequence>MSVVAGSYGYIAPEYAYTLHVTEKSDIYSFGVVILELVTGEKPMAPEIGDTDLVTWVSAKIVQSGLESVLDQTLADEHKEEMCDVLRIALLCISDCPGKRPPMRSVVTMLLDVKQENKRRLMAASTSGT</sequence>
<accession>A0AAQ3T161</accession>
<evidence type="ECO:0000259" key="1">
    <source>
        <dbReference type="PROSITE" id="PS50011"/>
    </source>
</evidence>
<dbReference type="PROSITE" id="PS50011">
    <property type="entry name" value="PROTEIN_KINASE_DOM"/>
    <property type="match status" value="1"/>
</dbReference>
<feature type="domain" description="Protein kinase" evidence="1">
    <location>
        <begin position="1"/>
        <end position="111"/>
    </location>
</feature>
<dbReference type="Pfam" id="PF00069">
    <property type="entry name" value="Pkinase"/>
    <property type="match status" value="1"/>
</dbReference>
<organism evidence="2 3">
    <name type="scientific">Paspalum notatum var. saurae</name>
    <dbReference type="NCBI Taxonomy" id="547442"/>
    <lineage>
        <taxon>Eukaryota</taxon>
        <taxon>Viridiplantae</taxon>
        <taxon>Streptophyta</taxon>
        <taxon>Embryophyta</taxon>
        <taxon>Tracheophyta</taxon>
        <taxon>Spermatophyta</taxon>
        <taxon>Magnoliopsida</taxon>
        <taxon>Liliopsida</taxon>
        <taxon>Poales</taxon>
        <taxon>Poaceae</taxon>
        <taxon>PACMAD clade</taxon>
        <taxon>Panicoideae</taxon>
        <taxon>Andropogonodae</taxon>
        <taxon>Paspaleae</taxon>
        <taxon>Paspalinae</taxon>
        <taxon>Paspalum</taxon>
    </lineage>
</organism>
<dbReference type="InterPro" id="IPR011009">
    <property type="entry name" value="Kinase-like_dom_sf"/>
</dbReference>
<dbReference type="InterPro" id="IPR051824">
    <property type="entry name" value="LRR_Rcpt-Like_S/T_Kinase"/>
</dbReference>
<protein>
    <recommendedName>
        <fullName evidence="1">Protein kinase domain-containing protein</fullName>
    </recommendedName>
</protein>
<evidence type="ECO:0000313" key="2">
    <source>
        <dbReference type="EMBL" id="WVZ64546.1"/>
    </source>
</evidence>
<dbReference type="GO" id="GO:0005524">
    <property type="term" value="F:ATP binding"/>
    <property type="evidence" value="ECO:0007669"/>
    <property type="project" value="InterPro"/>
</dbReference>
<dbReference type="EMBL" id="CP144747">
    <property type="protein sequence ID" value="WVZ64546.1"/>
    <property type="molecule type" value="Genomic_DNA"/>
</dbReference>
<dbReference type="Proteomes" id="UP001341281">
    <property type="component" value="Chromosome 03"/>
</dbReference>
<reference evidence="2 3" key="1">
    <citation type="submission" date="2024-02" db="EMBL/GenBank/DDBJ databases">
        <title>High-quality chromosome-scale genome assembly of Pensacola bahiagrass (Paspalum notatum Flugge var. saurae).</title>
        <authorList>
            <person name="Vega J.M."/>
            <person name="Podio M."/>
            <person name="Orjuela J."/>
            <person name="Siena L.A."/>
            <person name="Pessino S.C."/>
            <person name="Combes M.C."/>
            <person name="Mariac C."/>
            <person name="Albertini E."/>
            <person name="Pupilli F."/>
            <person name="Ortiz J.P.A."/>
            <person name="Leblanc O."/>
        </authorList>
    </citation>
    <scope>NUCLEOTIDE SEQUENCE [LARGE SCALE GENOMIC DNA]</scope>
    <source>
        <strain evidence="2">R1</strain>
        <tissue evidence="2">Leaf</tissue>
    </source>
</reference>
<dbReference type="InterPro" id="IPR000719">
    <property type="entry name" value="Prot_kinase_dom"/>
</dbReference>
<gene>
    <name evidence="2" type="ORF">U9M48_014046</name>
</gene>
<evidence type="ECO:0000313" key="3">
    <source>
        <dbReference type="Proteomes" id="UP001341281"/>
    </source>
</evidence>
<proteinExistence type="predicted"/>
<dbReference type="Gene3D" id="1.10.510.10">
    <property type="entry name" value="Transferase(Phosphotransferase) domain 1"/>
    <property type="match status" value="1"/>
</dbReference>
<dbReference type="PANTHER" id="PTHR48006">
    <property type="entry name" value="LEUCINE-RICH REPEAT-CONTAINING PROTEIN DDB_G0281931-RELATED"/>
    <property type="match status" value="1"/>
</dbReference>
<dbReference type="PANTHER" id="PTHR48006:SF92">
    <property type="entry name" value="LRR RECEPTOR-LIKE SERINE_THREONINE-PROTEIN KINASE GSO1"/>
    <property type="match status" value="1"/>
</dbReference>
<dbReference type="GO" id="GO:0004672">
    <property type="term" value="F:protein kinase activity"/>
    <property type="evidence" value="ECO:0007669"/>
    <property type="project" value="InterPro"/>
</dbReference>
<dbReference type="AlphaFoldDB" id="A0AAQ3T161"/>